<accession>A0AAX4J243</accession>
<name>A0AAX4J243_9PEZI</name>
<dbReference type="GeneID" id="87951133"/>
<gene>
    <name evidence="1" type="ORF">CDEST_14633</name>
</gene>
<organism evidence="1 2">
    <name type="scientific">Colletotrichum destructivum</name>
    <dbReference type="NCBI Taxonomy" id="34406"/>
    <lineage>
        <taxon>Eukaryota</taxon>
        <taxon>Fungi</taxon>
        <taxon>Dikarya</taxon>
        <taxon>Ascomycota</taxon>
        <taxon>Pezizomycotina</taxon>
        <taxon>Sordariomycetes</taxon>
        <taxon>Hypocreomycetidae</taxon>
        <taxon>Glomerellales</taxon>
        <taxon>Glomerellaceae</taxon>
        <taxon>Colletotrichum</taxon>
        <taxon>Colletotrichum destructivum species complex</taxon>
    </lineage>
</organism>
<proteinExistence type="predicted"/>
<protein>
    <submittedName>
        <fullName evidence="1">Uncharacterized protein</fullName>
    </submittedName>
</protein>
<reference evidence="2" key="1">
    <citation type="journal article" date="2023" name="bioRxiv">
        <title>Complete genome of the Medicago anthracnose fungus, Colletotrichum destructivum, reveals a mini-chromosome-like region within a core chromosome.</title>
        <authorList>
            <person name="Lapalu N."/>
            <person name="Simon A."/>
            <person name="Lu A."/>
            <person name="Plaumann P.-L."/>
            <person name="Amselem J."/>
            <person name="Pigne S."/>
            <person name="Auger A."/>
            <person name="Koch C."/>
            <person name="Dallery J.-F."/>
            <person name="O'Connell R.J."/>
        </authorList>
    </citation>
    <scope>NUCLEOTIDE SEQUENCE [LARGE SCALE GENOMIC DNA]</scope>
    <source>
        <strain evidence="2">CBS 520.97</strain>
    </source>
</reference>
<sequence>MTCALKKHRRLACAKISCSSSAQNFLISTKLGLVEQDTFGLRRAIPISHPQGTEAQCFLMPAPADYLWAGCTCKVDMCNAVGDTTAPHAVNRAGRGLIYGYVRVPGFALHRLGPD</sequence>
<dbReference type="Proteomes" id="UP001322277">
    <property type="component" value="Chromosome 10"/>
</dbReference>
<dbReference type="RefSeq" id="XP_062786840.1">
    <property type="nucleotide sequence ID" value="XM_062930789.1"/>
</dbReference>
<dbReference type="AlphaFoldDB" id="A0AAX4J243"/>
<evidence type="ECO:0000313" key="1">
    <source>
        <dbReference type="EMBL" id="WQF89619.1"/>
    </source>
</evidence>
<evidence type="ECO:0000313" key="2">
    <source>
        <dbReference type="Proteomes" id="UP001322277"/>
    </source>
</evidence>
<dbReference type="EMBL" id="CP137314">
    <property type="protein sequence ID" value="WQF89619.1"/>
    <property type="molecule type" value="Genomic_DNA"/>
</dbReference>
<keyword evidence="2" id="KW-1185">Reference proteome</keyword>
<dbReference type="KEGG" id="cdet:87951133"/>